<proteinExistence type="predicted"/>
<evidence type="ECO:0000313" key="3">
    <source>
        <dbReference type="Proteomes" id="UP000813385"/>
    </source>
</evidence>
<evidence type="ECO:0000256" key="1">
    <source>
        <dbReference type="SAM" id="MobiDB-lite"/>
    </source>
</evidence>
<feature type="region of interest" description="Disordered" evidence="1">
    <location>
        <begin position="171"/>
        <end position="233"/>
    </location>
</feature>
<reference evidence="2" key="1">
    <citation type="journal article" date="2021" name="Nat. Commun.">
        <title>Genetic determinants of endophytism in the Arabidopsis root mycobiome.</title>
        <authorList>
            <person name="Mesny F."/>
            <person name="Miyauchi S."/>
            <person name="Thiergart T."/>
            <person name="Pickel B."/>
            <person name="Atanasova L."/>
            <person name="Karlsson M."/>
            <person name="Huettel B."/>
            <person name="Barry K.W."/>
            <person name="Haridas S."/>
            <person name="Chen C."/>
            <person name="Bauer D."/>
            <person name="Andreopoulos W."/>
            <person name="Pangilinan J."/>
            <person name="LaButti K."/>
            <person name="Riley R."/>
            <person name="Lipzen A."/>
            <person name="Clum A."/>
            <person name="Drula E."/>
            <person name="Henrissat B."/>
            <person name="Kohler A."/>
            <person name="Grigoriev I.V."/>
            <person name="Martin F.M."/>
            <person name="Hacquard S."/>
        </authorList>
    </citation>
    <scope>NUCLEOTIDE SEQUENCE</scope>
    <source>
        <strain evidence="2">MPI-CAGE-AT-0016</strain>
    </source>
</reference>
<feature type="compositionally biased region" description="Pro residues" evidence="1">
    <location>
        <begin position="218"/>
        <end position="227"/>
    </location>
</feature>
<dbReference type="OrthoDB" id="4844944at2759"/>
<sequence length="350" mass="38418">METPSFTCLPPCQVKLPPWTGVTTTIDFPRVTVTDGAWKKTITRPPLVISKWMFEPVTLRAGGGAKRDVERRQQGFEDFWPVLATTPYWPAVTYIDGNGAVKTTTPDVPFPTPPPSIGPGAPAPEKGAWPKRAVHPVAGVDEQPLVEQCFFDNFGFSGQVCPNPWYLGTYHDDEKGESGGSDPGPLDDEEEAEELECPGEEETSTSSTSRPTTTAAPEPEPPKPMATPNPEMNVVDCFHKGRTEDHDRLSNAINSFCNHLHREKGDYILPMRFEPRPSPLAVGAGNWSPTDVYMRAIIKDGCDWHWSLAECTRYMLVTLDSCNCAGINAKQGGVLSNNCMVWMVDPNAGI</sequence>
<comment type="caution">
    <text evidence="2">The sequence shown here is derived from an EMBL/GenBank/DDBJ whole genome shotgun (WGS) entry which is preliminary data.</text>
</comment>
<feature type="region of interest" description="Disordered" evidence="1">
    <location>
        <begin position="108"/>
        <end position="127"/>
    </location>
</feature>
<organism evidence="2 3">
    <name type="scientific">Plectosphaerella cucumerina</name>
    <dbReference type="NCBI Taxonomy" id="40658"/>
    <lineage>
        <taxon>Eukaryota</taxon>
        <taxon>Fungi</taxon>
        <taxon>Dikarya</taxon>
        <taxon>Ascomycota</taxon>
        <taxon>Pezizomycotina</taxon>
        <taxon>Sordariomycetes</taxon>
        <taxon>Hypocreomycetidae</taxon>
        <taxon>Glomerellales</taxon>
        <taxon>Plectosphaerellaceae</taxon>
        <taxon>Plectosphaerella</taxon>
    </lineage>
</organism>
<evidence type="ECO:0000313" key="2">
    <source>
        <dbReference type="EMBL" id="KAH7358245.1"/>
    </source>
</evidence>
<keyword evidence="3" id="KW-1185">Reference proteome</keyword>
<dbReference type="EMBL" id="JAGPXD010000004">
    <property type="protein sequence ID" value="KAH7358245.1"/>
    <property type="molecule type" value="Genomic_DNA"/>
</dbReference>
<accession>A0A8K0TGP1</accession>
<name>A0A8K0TGP1_9PEZI</name>
<dbReference type="Proteomes" id="UP000813385">
    <property type="component" value="Unassembled WGS sequence"/>
</dbReference>
<feature type="compositionally biased region" description="Pro residues" evidence="1">
    <location>
        <begin position="108"/>
        <end position="117"/>
    </location>
</feature>
<feature type="compositionally biased region" description="Acidic residues" evidence="1">
    <location>
        <begin position="185"/>
        <end position="203"/>
    </location>
</feature>
<gene>
    <name evidence="2" type="ORF">B0T11DRAFT_284043</name>
</gene>
<protein>
    <submittedName>
        <fullName evidence="2">Uncharacterized protein</fullName>
    </submittedName>
</protein>
<feature type="compositionally biased region" description="Low complexity" evidence="1">
    <location>
        <begin position="204"/>
        <end position="217"/>
    </location>
</feature>
<dbReference type="AlphaFoldDB" id="A0A8K0TGP1"/>